<dbReference type="InterPro" id="IPR013641">
    <property type="entry name" value="KTI12/PSTK"/>
</dbReference>
<dbReference type="Pfam" id="PF08433">
    <property type="entry name" value="KTI12"/>
    <property type="match status" value="1"/>
</dbReference>
<dbReference type="InterPro" id="IPR027417">
    <property type="entry name" value="P-loop_NTPase"/>
</dbReference>
<reference evidence="4" key="1">
    <citation type="journal article" date="2020" name="Stud. Mycol.">
        <title>101 Dothideomycetes genomes: a test case for predicting lifestyles and emergence of pathogens.</title>
        <authorList>
            <person name="Haridas S."/>
            <person name="Albert R."/>
            <person name="Binder M."/>
            <person name="Bloem J."/>
            <person name="Labutti K."/>
            <person name="Salamov A."/>
            <person name="Andreopoulos B."/>
            <person name="Baker S."/>
            <person name="Barry K."/>
            <person name="Bills G."/>
            <person name="Bluhm B."/>
            <person name="Cannon C."/>
            <person name="Castanera R."/>
            <person name="Culley D."/>
            <person name="Daum C."/>
            <person name="Ezra D."/>
            <person name="Gonzalez J."/>
            <person name="Henrissat B."/>
            <person name="Kuo A."/>
            <person name="Liang C."/>
            <person name="Lipzen A."/>
            <person name="Lutzoni F."/>
            <person name="Magnuson J."/>
            <person name="Mondo S."/>
            <person name="Nolan M."/>
            <person name="Ohm R."/>
            <person name="Pangilinan J."/>
            <person name="Park H.-J."/>
            <person name="Ramirez L."/>
            <person name="Alfaro M."/>
            <person name="Sun H."/>
            <person name="Tritt A."/>
            <person name="Yoshinaga Y."/>
            <person name="Zwiers L.-H."/>
            <person name="Turgeon B."/>
            <person name="Goodwin S."/>
            <person name="Spatafora J."/>
            <person name="Crous P."/>
            <person name="Grigoriev I."/>
        </authorList>
    </citation>
    <scope>NUCLEOTIDE SEQUENCE</scope>
    <source>
        <strain evidence="4">CBS 115976</strain>
    </source>
</reference>
<dbReference type="EMBL" id="MU004234">
    <property type="protein sequence ID" value="KAF2670258.1"/>
    <property type="molecule type" value="Genomic_DNA"/>
</dbReference>
<dbReference type="SUPFAM" id="SSF52540">
    <property type="entry name" value="P-loop containing nucleoside triphosphate hydrolases"/>
    <property type="match status" value="1"/>
</dbReference>
<dbReference type="Proteomes" id="UP000799302">
    <property type="component" value="Unassembled WGS sequence"/>
</dbReference>
<dbReference type="PANTHER" id="PTHR12435">
    <property type="match status" value="1"/>
</dbReference>
<gene>
    <name evidence="4" type="ORF">BT63DRAFT_454443</name>
</gene>
<keyword evidence="5" id="KW-1185">Reference proteome</keyword>
<evidence type="ECO:0000313" key="5">
    <source>
        <dbReference type="Proteomes" id="UP000799302"/>
    </source>
</evidence>
<proteinExistence type="inferred from homology"/>
<evidence type="ECO:0000256" key="3">
    <source>
        <dbReference type="ARBA" id="ARBA00025768"/>
    </source>
</evidence>
<dbReference type="OrthoDB" id="9972657at2759"/>
<dbReference type="AlphaFoldDB" id="A0A6A6UGP4"/>
<organism evidence="4 5">
    <name type="scientific">Microthyrium microscopicum</name>
    <dbReference type="NCBI Taxonomy" id="703497"/>
    <lineage>
        <taxon>Eukaryota</taxon>
        <taxon>Fungi</taxon>
        <taxon>Dikarya</taxon>
        <taxon>Ascomycota</taxon>
        <taxon>Pezizomycotina</taxon>
        <taxon>Dothideomycetes</taxon>
        <taxon>Dothideomycetes incertae sedis</taxon>
        <taxon>Microthyriales</taxon>
        <taxon>Microthyriaceae</taxon>
        <taxon>Microthyrium</taxon>
    </lineage>
</organism>
<keyword evidence="1" id="KW-0547">Nucleotide-binding</keyword>
<evidence type="ECO:0000256" key="2">
    <source>
        <dbReference type="ARBA" id="ARBA00022840"/>
    </source>
</evidence>
<comment type="similarity">
    <text evidence="3">Belongs to the KTI12 family.</text>
</comment>
<accession>A0A6A6UGP4</accession>
<sequence length="299" mass="33443">MRHAHLRTSKLKMPLITITGYPCCGKSHRATQLASYLKDRITATPNSKLTVELISDDTLNLSRDVYGDVRVREKDARAALLSAVKRSLSTTAIIILDSGNYIKGYRYQLFCEAKALRTPSCVLHVGAREDVCRSRNEARISSTDEKAYEEAVFDNLIARYEEPNGMARWDAPLFIVVDEDENVPGEQIWNALEGTVVKSHAATVITPAKEGNYLHELDRGTTEIVSRIQEWQKDHPEGGGSVSIEGIDDAVELPMGLVSVGTLQRIRRQFVSLNRVHSLEKSRVRALFVDYLNDSFHGS</sequence>
<name>A0A6A6UGP4_9PEZI</name>
<evidence type="ECO:0000313" key="4">
    <source>
        <dbReference type="EMBL" id="KAF2670258.1"/>
    </source>
</evidence>
<dbReference type="GO" id="GO:0005524">
    <property type="term" value="F:ATP binding"/>
    <property type="evidence" value="ECO:0007669"/>
    <property type="project" value="UniProtKB-KW"/>
</dbReference>
<keyword evidence="2" id="KW-0067">ATP-binding</keyword>
<dbReference type="Gene3D" id="3.40.50.300">
    <property type="entry name" value="P-loop containing nucleotide triphosphate hydrolases"/>
    <property type="match status" value="1"/>
</dbReference>
<protein>
    <submittedName>
        <fullName evidence="4">Chromatin associated protein KTI12</fullName>
    </submittedName>
</protein>
<evidence type="ECO:0000256" key="1">
    <source>
        <dbReference type="ARBA" id="ARBA00022741"/>
    </source>
</evidence>